<sequence length="126" mass="14421">MKKTVLLMGLLCSATVFASDDLKSMMKQMKLDFNHAAEATSVEEMQTAVNKFAQLVHQAQQGDYPQEKQALYFEGFEKLSLSIEAINHDLQQGDLEAAKQELRTIDALREEYHDKRNPSIWRKLFG</sequence>
<dbReference type="Proteomes" id="UP000186039">
    <property type="component" value="Unassembled WGS sequence"/>
</dbReference>
<comment type="caution">
    <text evidence="4">The sequence shown here is derived from an EMBL/GenBank/DDBJ whole genome shotgun (WGS) entry which is preliminary data.</text>
</comment>
<comment type="similarity">
    <text evidence="1">Belongs to the cytochrome b562 family.</text>
</comment>
<evidence type="ECO:0000313" key="4">
    <source>
        <dbReference type="EMBL" id="OLQ95317.1"/>
    </source>
</evidence>
<evidence type="ECO:0000256" key="1">
    <source>
        <dbReference type="ARBA" id="ARBA00005523"/>
    </source>
</evidence>
<dbReference type="Pfam" id="PF07361">
    <property type="entry name" value="Cytochrom_B562"/>
    <property type="match status" value="1"/>
</dbReference>
<keyword evidence="5" id="KW-1185">Reference proteome</keyword>
<feature type="signal peptide" evidence="3">
    <location>
        <begin position="1"/>
        <end position="18"/>
    </location>
</feature>
<name>A0ABX3FQM5_9VIBR</name>
<dbReference type="InterPro" id="IPR010980">
    <property type="entry name" value="Cyt_c/b562"/>
</dbReference>
<reference evidence="4 5" key="1">
    <citation type="submission" date="2016-09" db="EMBL/GenBank/DDBJ databases">
        <title>Genomic Taxonomy of the Vibrionaceae.</title>
        <authorList>
            <person name="Gonzalez-Castillo A."/>
            <person name="Gomez-Gil B."/>
            <person name="Enciso-Ibarra K."/>
        </authorList>
    </citation>
    <scope>NUCLEOTIDE SEQUENCE [LARGE SCALE GENOMIC DNA]</scope>
    <source>
        <strain evidence="4 5">CAIM 1902</strain>
    </source>
</reference>
<feature type="chain" id="PRO_5046718663" evidence="3">
    <location>
        <begin position="19"/>
        <end position="126"/>
    </location>
</feature>
<evidence type="ECO:0000313" key="5">
    <source>
        <dbReference type="Proteomes" id="UP000186039"/>
    </source>
</evidence>
<keyword evidence="2 3" id="KW-0732">Signal</keyword>
<dbReference type="EMBL" id="MJMH01000080">
    <property type="protein sequence ID" value="OLQ95317.1"/>
    <property type="molecule type" value="Genomic_DNA"/>
</dbReference>
<organism evidence="4 5">
    <name type="scientific">Vibrio panuliri</name>
    <dbReference type="NCBI Taxonomy" id="1381081"/>
    <lineage>
        <taxon>Bacteria</taxon>
        <taxon>Pseudomonadati</taxon>
        <taxon>Pseudomonadota</taxon>
        <taxon>Gammaproteobacteria</taxon>
        <taxon>Vibrionales</taxon>
        <taxon>Vibrionaceae</taxon>
        <taxon>Vibrio</taxon>
    </lineage>
</organism>
<protein>
    <submittedName>
        <fullName evidence="4">Cytochrome b562 family protein</fullName>
    </submittedName>
</protein>
<dbReference type="InterPro" id="IPR009155">
    <property type="entry name" value="Cyt_b562"/>
</dbReference>
<dbReference type="Gene3D" id="1.20.120.10">
    <property type="entry name" value="Cytochrome c/b562"/>
    <property type="match status" value="1"/>
</dbReference>
<dbReference type="SUPFAM" id="SSF47175">
    <property type="entry name" value="Cytochromes"/>
    <property type="match status" value="1"/>
</dbReference>
<dbReference type="RefSeq" id="WP_075714008.1">
    <property type="nucleotide sequence ID" value="NZ_AP019655.1"/>
</dbReference>
<accession>A0ABX3FQM5</accession>
<evidence type="ECO:0000256" key="2">
    <source>
        <dbReference type="ARBA" id="ARBA00022729"/>
    </source>
</evidence>
<proteinExistence type="inferred from homology"/>
<gene>
    <name evidence="4" type="ORF">BIY20_21210</name>
</gene>
<evidence type="ECO:0000256" key="3">
    <source>
        <dbReference type="SAM" id="SignalP"/>
    </source>
</evidence>